<proteinExistence type="predicted"/>
<organism evidence="1 2">
    <name type="scientific">Brevundimonas phage vB_BpoS-Gurke</name>
    <dbReference type="NCBI Taxonomy" id="2948599"/>
    <lineage>
        <taxon>Viruses</taxon>
        <taxon>Duplodnaviria</taxon>
        <taxon>Heunggongvirae</taxon>
        <taxon>Uroviricota</taxon>
        <taxon>Caudoviricetes</taxon>
        <taxon>Jeanschmidtviridae</taxon>
        <taxon>Kikimoravirus</taxon>
        <taxon>Kikimoravirus gurke</taxon>
    </lineage>
</organism>
<reference evidence="1" key="1">
    <citation type="submission" date="2022-04" db="EMBL/GenBank/DDBJ databases">
        <authorList>
            <person name="Friedrich I."/>
            <person name="Schneider D."/>
            <person name="Poehlein A."/>
            <person name="Hertel R."/>
            <person name="Daniel R."/>
        </authorList>
    </citation>
    <scope>NUCLEOTIDE SEQUENCE</scope>
</reference>
<protein>
    <submittedName>
        <fullName evidence="1">Uncharacterized protein</fullName>
    </submittedName>
</protein>
<sequence length="114" mass="12296">MTRRLSFTTQAVGAVLSRGGLKRSTMKPAKVRGFLNVASGFRVRKGVDEGSVVVSWISKLGDDSDTIAQMLLRCEELLEDAGYAPERDAHGGALRLLDTQEPLHIQGIPNGTVC</sequence>
<keyword evidence="2" id="KW-1185">Reference proteome</keyword>
<evidence type="ECO:0000313" key="1">
    <source>
        <dbReference type="EMBL" id="UTC28137.1"/>
    </source>
</evidence>
<dbReference type="EMBL" id="ON529850">
    <property type="protein sequence ID" value="UTC28137.1"/>
    <property type="molecule type" value="Genomic_DNA"/>
</dbReference>
<dbReference type="Proteomes" id="UP001055634">
    <property type="component" value="Segment"/>
</dbReference>
<name>A0A9E7N416_9CAUD</name>
<evidence type="ECO:0000313" key="2">
    <source>
        <dbReference type="Proteomes" id="UP001055634"/>
    </source>
</evidence>
<accession>A0A9E7N416</accession>
<gene>
    <name evidence="1" type="ORF">GURKE_01060</name>
</gene>